<sequence>MTFSGNEIMGLMAKAARGAGAPPEQASQFGRAALHHVLGGRDLDDLVSALDALPGGPILEMPLVLLRLLEDGNGDNAQGRMTATALAQSYVEALPFRQEVMADGEHFSVTLYLTEPAAPIPPARVELTADTTAHLSELAARILVPESEASRLAGAGAGLTDND</sequence>
<organism evidence="1 2">
    <name type="scientific">Sulfitobacter aestuariivivens</name>
    <dbReference type="NCBI Taxonomy" id="2766981"/>
    <lineage>
        <taxon>Bacteria</taxon>
        <taxon>Pseudomonadati</taxon>
        <taxon>Pseudomonadota</taxon>
        <taxon>Alphaproteobacteria</taxon>
        <taxon>Rhodobacterales</taxon>
        <taxon>Roseobacteraceae</taxon>
        <taxon>Sulfitobacter</taxon>
    </lineage>
</organism>
<gene>
    <name evidence="1" type="ORF">H9Q16_08125</name>
</gene>
<evidence type="ECO:0000313" key="2">
    <source>
        <dbReference type="Proteomes" id="UP000635142"/>
    </source>
</evidence>
<comment type="caution">
    <text evidence="1">The sequence shown here is derived from an EMBL/GenBank/DDBJ whole genome shotgun (WGS) entry which is preliminary data.</text>
</comment>
<proteinExistence type="predicted"/>
<evidence type="ECO:0000313" key="1">
    <source>
        <dbReference type="EMBL" id="MBD3663884.1"/>
    </source>
</evidence>
<protein>
    <submittedName>
        <fullName evidence="1">Uncharacterized protein</fullName>
    </submittedName>
</protein>
<name>A0A927D4V7_9RHOB</name>
<keyword evidence="2" id="KW-1185">Reference proteome</keyword>
<dbReference type="Proteomes" id="UP000635142">
    <property type="component" value="Unassembled WGS sequence"/>
</dbReference>
<dbReference type="EMBL" id="JACTAG010000001">
    <property type="protein sequence ID" value="MBD3663884.1"/>
    <property type="molecule type" value="Genomic_DNA"/>
</dbReference>
<reference evidence="1" key="1">
    <citation type="submission" date="2020-08" db="EMBL/GenBank/DDBJ databases">
        <title>Sulfitobacter aestuariivivens sp. nov., isolated from a tidal flat.</title>
        <authorList>
            <person name="Park S."/>
            <person name="Yoon J.-H."/>
        </authorList>
    </citation>
    <scope>NUCLEOTIDE SEQUENCE</scope>
    <source>
        <strain evidence="1">TSTF-M16</strain>
    </source>
</reference>
<dbReference type="RefSeq" id="WP_191075231.1">
    <property type="nucleotide sequence ID" value="NZ_JACTAG010000001.1"/>
</dbReference>
<accession>A0A927D4V7</accession>
<dbReference type="AlphaFoldDB" id="A0A927D4V7"/>